<comment type="caution">
    <text evidence="1">The sequence shown here is derived from an EMBL/GenBank/DDBJ whole genome shotgun (WGS) entry which is preliminary data.</text>
</comment>
<name>A0ABS1WFX6_9GAMM</name>
<protein>
    <submittedName>
        <fullName evidence="1">Uncharacterized protein</fullName>
    </submittedName>
</protein>
<sequence>MQGFICTRQCPFGNYSVDYVCIEKKLMNEVRSPHPPVGTFSRKGEGDSNEISIIFFCEDDALKLGSFRF</sequence>
<gene>
    <name evidence="1" type="ORF">I5282_16985</name>
</gene>
<accession>A0ABS1WFX6</accession>
<reference evidence="1 2" key="1">
    <citation type="submission" date="2020-12" db="EMBL/GenBank/DDBJ databases">
        <title>WGS of Legionella: environmental sample.</title>
        <authorList>
            <person name="Cristino S."/>
            <person name="Girolamini L."/>
            <person name="Salaris S."/>
            <person name="Pascale M.R."/>
            <person name="Mazzotta M."/>
            <person name="Orsini M."/>
            <person name="Grottola A."/>
        </authorList>
    </citation>
    <scope>NUCLEOTIDE SEQUENCE [LARGE SCALE GENOMIC DNA]</scope>
    <source>
        <strain evidence="1 2">30cs62</strain>
    </source>
</reference>
<dbReference type="EMBL" id="JADWVN010000031">
    <property type="protein sequence ID" value="MBL7528261.1"/>
    <property type="molecule type" value="Genomic_DNA"/>
</dbReference>
<dbReference type="Proteomes" id="UP000809910">
    <property type="component" value="Unassembled WGS sequence"/>
</dbReference>
<keyword evidence="2" id="KW-1185">Reference proteome</keyword>
<evidence type="ECO:0000313" key="1">
    <source>
        <dbReference type="EMBL" id="MBL7528261.1"/>
    </source>
</evidence>
<evidence type="ECO:0000313" key="2">
    <source>
        <dbReference type="Proteomes" id="UP000809910"/>
    </source>
</evidence>
<proteinExistence type="predicted"/>
<organism evidence="1 2">
    <name type="scientific">Legionella bononiensis</name>
    <dbReference type="NCBI Taxonomy" id="2793102"/>
    <lineage>
        <taxon>Bacteria</taxon>
        <taxon>Pseudomonadati</taxon>
        <taxon>Pseudomonadota</taxon>
        <taxon>Gammaproteobacteria</taxon>
        <taxon>Legionellales</taxon>
        <taxon>Legionellaceae</taxon>
        <taxon>Legionella</taxon>
    </lineage>
</organism>